<dbReference type="InterPro" id="IPR012340">
    <property type="entry name" value="NA-bd_OB-fold"/>
</dbReference>
<dbReference type="InterPro" id="IPR012309">
    <property type="entry name" value="DNA_ligase_ATP-dep_C"/>
</dbReference>
<evidence type="ECO:0000259" key="2">
    <source>
        <dbReference type="Pfam" id="PF04679"/>
    </source>
</evidence>
<evidence type="ECO:0000256" key="1">
    <source>
        <dbReference type="ARBA" id="ARBA00012727"/>
    </source>
</evidence>
<evidence type="ECO:0000313" key="4">
    <source>
        <dbReference type="Proteomes" id="UP001185792"/>
    </source>
</evidence>
<dbReference type="Gene3D" id="2.40.50.140">
    <property type="entry name" value="Nucleic acid-binding proteins"/>
    <property type="match status" value="1"/>
</dbReference>
<gene>
    <name evidence="3" type="ORF">R4198_26375</name>
</gene>
<dbReference type="Pfam" id="PF04679">
    <property type="entry name" value="DNA_ligase_A_C"/>
    <property type="match status" value="1"/>
</dbReference>
<dbReference type="Proteomes" id="UP001185792">
    <property type="component" value="Unassembled WGS sequence"/>
</dbReference>
<protein>
    <recommendedName>
        <fullName evidence="1">DNA ligase (ATP)</fullName>
        <ecNumber evidence="1">6.5.1.1</ecNumber>
    </recommendedName>
</protein>
<feature type="domain" description="DNA ligase ATP-dependent C-terminal" evidence="2">
    <location>
        <begin position="15"/>
        <end position="71"/>
    </location>
</feature>
<reference evidence="3 4" key="1">
    <citation type="submission" date="2023-10" db="EMBL/GenBank/DDBJ databases">
        <title>Development of a sustainable strategy for remediation of hydrocarbon-contaminated territories based on the waste exchange concept.</title>
        <authorList>
            <person name="Krivoruchko A."/>
        </authorList>
    </citation>
    <scope>NUCLEOTIDE SEQUENCE [LARGE SCALE GENOMIC DNA]</scope>
    <source>
        <strain evidence="3 4">IEGM 1236</strain>
    </source>
</reference>
<evidence type="ECO:0000313" key="3">
    <source>
        <dbReference type="EMBL" id="MDV7137219.1"/>
    </source>
</evidence>
<name>A0ABU4F2T3_WILMA</name>
<proteinExistence type="predicted"/>
<accession>A0ABU4F2T3</accession>
<keyword evidence="4" id="KW-1185">Reference proteome</keyword>
<organism evidence="3 4">
    <name type="scientific">Williamsia marianensis</name>
    <dbReference type="NCBI Taxonomy" id="85044"/>
    <lineage>
        <taxon>Bacteria</taxon>
        <taxon>Bacillati</taxon>
        <taxon>Actinomycetota</taxon>
        <taxon>Actinomycetes</taxon>
        <taxon>Mycobacteriales</taxon>
        <taxon>Nocardiaceae</taxon>
        <taxon>Williamsia</taxon>
    </lineage>
</organism>
<sequence>MRLGSRPAWWAPGILRVQFEAIEQPTPPFTQPLAADAGSSMRWVSAVYVGDIEYREFTGQLRHPSWKGLRDIPASTVG</sequence>
<dbReference type="SUPFAM" id="SSF50249">
    <property type="entry name" value="Nucleic acid-binding proteins"/>
    <property type="match status" value="1"/>
</dbReference>
<dbReference type="EMBL" id="JAWLUM010000019">
    <property type="protein sequence ID" value="MDV7137219.1"/>
    <property type="molecule type" value="Genomic_DNA"/>
</dbReference>
<dbReference type="EC" id="6.5.1.1" evidence="1"/>
<comment type="caution">
    <text evidence="3">The sequence shown here is derived from an EMBL/GenBank/DDBJ whole genome shotgun (WGS) entry which is preliminary data.</text>
</comment>